<dbReference type="Pfam" id="PF01257">
    <property type="entry name" value="2Fe-2S_thioredx"/>
    <property type="match status" value="1"/>
</dbReference>
<organism evidence="2 3">
    <name type="scientific">Kroppenstedtia eburnea</name>
    <dbReference type="NCBI Taxonomy" id="714067"/>
    <lineage>
        <taxon>Bacteria</taxon>
        <taxon>Bacillati</taxon>
        <taxon>Bacillota</taxon>
        <taxon>Bacilli</taxon>
        <taxon>Bacillales</taxon>
        <taxon>Thermoactinomycetaceae</taxon>
        <taxon>Kroppenstedtia</taxon>
    </lineage>
</organism>
<dbReference type="EMBL" id="FTOD01000004">
    <property type="protein sequence ID" value="SIS74186.1"/>
    <property type="molecule type" value="Genomic_DNA"/>
</dbReference>
<feature type="compositionally biased region" description="Basic and acidic residues" evidence="1">
    <location>
        <begin position="110"/>
        <end position="137"/>
    </location>
</feature>
<proteinExistence type="predicted"/>
<dbReference type="Proteomes" id="UP000186795">
    <property type="component" value="Unassembled WGS sequence"/>
</dbReference>
<evidence type="ECO:0000313" key="3">
    <source>
        <dbReference type="Proteomes" id="UP000186795"/>
    </source>
</evidence>
<dbReference type="OrthoDB" id="9761899at2"/>
<evidence type="ECO:0000256" key="1">
    <source>
        <dbReference type="SAM" id="MobiDB-lite"/>
    </source>
</evidence>
<dbReference type="Gene3D" id="3.40.30.10">
    <property type="entry name" value="Glutaredoxin"/>
    <property type="match status" value="1"/>
</dbReference>
<dbReference type="AlphaFoldDB" id="A0A1N7LK36"/>
<reference evidence="3" key="1">
    <citation type="submission" date="2017-01" db="EMBL/GenBank/DDBJ databases">
        <authorList>
            <person name="Varghese N."/>
            <person name="Submissions S."/>
        </authorList>
    </citation>
    <scope>NUCLEOTIDE SEQUENCE [LARGE SCALE GENOMIC DNA]</scope>
    <source>
        <strain evidence="3">DSM 45196</strain>
    </source>
</reference>
<sequence>MELTGMKVHFLLCNGASCTRNGAEEVTKAIRQEIQHLDLGREVHTTKTLCNGRCKHGPIVVQYPAGEWYQQMDAGRGKELVRKLMQPGMESPVPSYIFRTGSFISNKEYNSGKEGGESHGDGQSRAGSRDKGGRGSQ</sequence>
<name>A0A1N7LK36_9BACL</name>
<evidence type="ECO:0000313" key="2">
    <source>
        <dbReference type="EMBL" id="SIS74186.1"/>
    </source>
</evidence>
<dbReference type="SUPFAM" id="SSF52833">
    <property type="entry name" value="Thioredoxin-like"/>
    <property type="match status" value="1"/>
</dbReference>
<dbReference type="RefSeq" id="WP_076524518.1">
    <property type="nucleotide sequence ID" value="NZ_JBHTNW010000020.1"/>
</dbReference>
<dbReference type="InterPro" id="IPR036249">
    <property type="entry name" value="Thioredoxin-like_sf"/>
</dbReference>
<keyword evidence="3" id="KW-1185">Reference proteome</keyword>
<feature type="region of interest" description="Disordered" evidence="1">
    <location>
        <begin position="107"/>
        <end position="137"/>
    </location>
</feature>
<protein>
    <submittedName>
        <fullName evidence="2">(2Fe-2S) ferredoxin</fullName>
    </submittedName>
</protein>
<dbReference type="CDD" id="cd02980">
    <property type="entry name" value="TRX_Fd_family"/>
    <property type="match status" value="1"/>
</dbReference>
<gene>
    <name evidence="2" type="ORF">SAMN05421790_104220</name>
</gene>
<accession>A0A1N7LK36</accession>